<dbReference type="InterPro" id="IPR003812">
    <property type="entry name" value="Fido"/>
</dbReference>
<dbReference type="Gene3D" id="1.10.3290.10">
    <property type="entry name" value="Fido-like domain"/>
    <property type="match status" value="1"/>
</dbReference>
<dbReference type="Pfam" id="PF13776">
    <property type="entry name" value="DUF4172"/>
    <property type="match status" value="1"/>
</dbReference>
<dbReference type="Gene3D" id="1.10.10.10">
    <property type="entry name" value="Winged helix-like DNA-binding domain superfamily/Winged helix DNA-binding domain"/>
    <property type="match status" value="1"/>
</dbReference>
<keyword evidence="3" id="KW-1185">Reference proteome</keyword>
<dbReference type="InterPro" id="IPR036597">
    <property type="entry name" value="Fido-like_dom_sf"/>
</dbReference>
<feature type="domain" description="Fido" evidence="1">
    <location>
        <begin position="113"/>
        <end position="269"/>
    </location>
</feature>
<reference evidence="2 3" key="1">
    <citation type="submission" date="2021-08" db="EMBL/GenBank/DDBJ databases">
        <title>Rhizobium croatiense sp. nov. and Rhizobium redzepovicii sp. nov., two new species isolated from nodules of Phaseolus vulgaris in Croatia.</title>
        <authorList>
            <person name="Rajnovic I."/>
            <person name="Ramirez-Bahena M.H."/>
            <person name="Kajic S."/>
            <person name="Igual M.J."/>
            <person name="Peix A."/>
            <person name="Velazquez E."/>
            <person name="Sikora S."/>
        </authorList>
    </citation>
    <scope>NUCLEOTIDE SEQUENCE [LARGE SCALE GENOMIC DNA]</scope>
    <source>
        <strain evidence="2 3">13T</strain>
    </source>
</reference>
<proteinExistence type="predicted"/>
<gene>
    <name evidence="2" type="ORF">K6M89_22045</name>
</gene>
<sequence length="374" mass="43044">MKWNWTHGDWPQFQYDAALLEQFENRFLLASGEVIGAIRHVGDDDRKLLRIELLSDEAVKTSEIEGEMLDRLIVQSSLRRQFGLDTDNRPIRPQERGIAEMMVDVYDSWSTPLDHETLFRWHGMLMTGNRHIGTVGGYRTHEDAMQIVSGRLDRPTIHYEAPPSKQVPAEMAAYVGWFNRSSPKGEVPLPALTRAGIGHLYFESIHPFEDGNGRIGRALAEKSLAQNIGQPSLIALAYTIEHGRRTYYDQLERHQRTLDITEWMVYFAETILEAQQTTLNRVAFYISKARFYGQFRGQFNERQEKAIARMFREGPGGFKGGLSAENYISITRTSRATTTRDLHDLVEKGAFRRTGDRRYTRYALNLPETSHKME</sequence>
<name>A0ABS7M4C5_9HYPH</name>
<dbReference type="PROSITE" id="PS51459">
    <property type="entry name" value="FIDO"/>
    <property type="match status" value="1"/>
</dbReference>
<comment type="caution">
    <text evidence="2">The sequence shown here is derived from an EMBL/GenBank/DDBJ whole genome shotgun (WGS) entry which is preliminary data.</text>
</comment>
<dbReference type="RefSeq" id="WP_222140972.1">
    <property type="nucleotide sequence ID" value="NZ_JAILYI010000011.1"/>
</dbReference>
<dbReference type="PANTHER" id="PTHR13504:SF33">
    <property type="entry name" value="FIC FAMILY PROTEIN"/>
    <property type="match status" value="1"/>
</dbReference>
<dbReference type="SUPFAM" id="SSF140931">
    <property type="entry name" value="Fic-like"/>
    <property type="match status" value="1"/>
</dbReference>
<protein>
    <submittedName>
        <fullName evidence="2">Fic family protein</fullName>
    </submittedName>
</protein>
<evidence type="ECO:0000313" key="3">
    <source>
        <dbReference type="Proteomes" id="UP000733858"/>
    </source>
</evidence>
<dbReference type="InterPro" id="IPR025230">
    <property type="entry name" value="DUF4172"/>
</dbReference>
<dbReference type="InterPro" id="IPR040198">
    <property type="entry name" value="Fido_containing"/>
</dbReference>
<organism evidence="2 3">
    <name type="scientific">Rhizobium croatiense</name>
    <dbReference type="NCBI Taxonomy" id="2867516"/>
    <lineage>
        <taxon>Bacteria</taxon>
        <taxon>Pseudomonadati</taxon>
        <taxon>Pseudomonadota</taxon>
        <taxon>Alphaproteobacteria</taxon>
        <taxon>Hyphomicrobiales</taxon>
        <taxon>Rhizobiaceae</taxon>
        <taxon>Rhizobium/Agrobacterium group</taxon>
        <taxon>Rhizobium</taxon>
    </lineage>
</organism>
<dbReference type="EMBL" id="JAILYJ010000014">
    <property type="protein sequence ID" value="MBY4631972.1"/>
    <property type="molecule type" value="Genomic_DNA"/>
</dbReference>
<dbReference type="PANTHER" id="PTHR13504">
    <property type="entry name" value="FIDO DOMAIN-CONTAINING PROTEIN DDB_G0283145"/>
    <property type="match status" value="1"/>
</dbReference>
<dbReference type="Pfam" id="PF02661">
    <property type="entry name" value="Fic"/>
    <property type="match status" value="1"/>
</dbReference>
<dbReference type="InterPro" id="IPR036388">
    <property type="entry name" value="WH-like_DNA-bd_sf"/>
</dbReference>
<accession>A0ABS7M4C5</accession>
<dbReference type="Proteomes" id="UP000733858">
    <property type="component" value="Unassembled WGS sequence"/>
</dbReference>
<evidence type="ECO:0000313" key="2">
    <source>
        <dbReference type="EMBL" id="MBY4631972.1"/>
    </source>
</evidence>
<evidence type="ECO:0000259" key="1">
    <source>
        <dbReference type="PROSITE" id="PS51459"/>
    </source>
</evidence>